<dbReference type="SMART" id="SM00344">
    <property type="entry name" value="HTH_ASNC"/>
    <property type="match status" value="1"/>
</dbReference>
<dbReference type="Gene3D" id="1.10.10.10">
    <property type="entry name" value="Winged helix-like DNA-binding domain superfamily/Winged helix DNA-binding domain"/>
    <property type="match status" value="1"/>
</dbReference>
<dbReference type="RefSeq" id="WP_047779307.1">
    <property type="nucleotide sequence ID" value="NZ_CP087134.1"/>
</dbReference>
<dbReference type="Proteomes" id="UP001273350">
    <property type="component" value="Unassembled WGS sequence"/>
</dbReference>
<dbReference type="Pfam" id="PF01037">
    <property type="entry name" value="AsnC_trans_reg"/>
    <property type="match status" value="1"/>
</dbReference>
<evidence type="ECO:0000259" key="4">
    <source>
        <dbReference type="PROSITE" id="PS50956"/>
    </source>
</evidence>
<dbReference type="PROSITE" id="PS50956">
    <property type="entry name" value="HTH_ASNC_2"/>
    <property type="match status" value="1"/>
</dbReference>
<dbReference type="InterPro" id="IPR036390">
    <property type="entry name" value="WH_DNA-bd_sf"/>
</dbReference>
<protein>
    <submittedName>
        <fullName evidence="5">Lrp/AsnC family transcriptional regulator</fullName>
    </submittedName>
</protein>
<dbReference type="Gene3D" id="3.30.70.920">
    <property type="match status" value="1"/>
</dbReference>
<gene>
    <name evidence="5" type="ORF">SGQ83_05490</name>
</gene>
<dbReference type="SUPFAM" id="SSF54909">
    <property type="entry name" value="Dimeric alpha+beta barrel"/>
    <property type="match status" value="1"/>
</dbReference>
<name>A0ABU4R892_9FLAO</name>
<keyword evidence="6" id="KW-1185">Reference proteome</keyword>
<dbReference type="InterPro" id="IPR019887">
    <property type="entry name" value="Tscrpt_reg_AsnC/Lrp_C"/>
</dbReference>
<feature type="domain" description="HTH asnC-type" evidence="4">
    <location>
        <begin position="1"/>
        <end position="65"/>
    </location>
</feature>
<dbReference type="InterPro" id="IPR011991">
    <property type="entry name" value="ArsR-like_HTH"/>
</dbReference>
<evidence type="ECO:0000256" key="1">
    <source>
        <dbReference type="ARBA" id="ARBA00023015"/>
    </source>
</evidence>
<dbReference type="InterPro" id="IPR019888">
    <property type="entry name" value="Tscrpt_reg_AsnC-like"/>
</dbReference>
<accession>A0ABU4R892</accession>
<comment type="caution">
    <text evidence="5">The sequence shown here is derived from an EMBL/GenBank/DDBJ whole genome shotgun (WGS) entry which is preliminary data.</text>
</comment>
<dbReference type="PANTHER" id="PTHR30154:SF34">
    <property type="entry name" value="TRANSCRIPTIONAL REGULATOR AZLB"/>
    <property type="match status" value="1"/>
</dbReference>
<dbReference type="EMBL" id="JAWXVI010000003">
    <property type="protein sequence ID" value="MDX6188792.1"/>
    <property type="molecule type" value="Genomic_DNA"/>
</dbReference>
<proteinExistence type="predicted"/>
<reference evidence="5 6" key="1">
    <citation type="submission" date="2023-11" db="EMBL/GenBank/DDBJ databases">
        <title>Unpublished Manusciprt.</title>
        <authorList>
            <person name="Saticioglu I.B."/>
            <person name="Ay H."/>
            <person name="Ajmi N."/>
            <person name="Altun S."/>
            <person name="Duman M."/>
        </authorList>
    </citation>
    <scope>NUCLEOTIDE SEQUENCE [LARGE SCALE GENOMIC DNA]</scope>
    <source>
        <strain evidence="5 6">Fl-318</strain>
    </source>
</reference>
<keyword evidence="3" id="KW-0804">Transcription</keyword>
<dbReference type="PRINTS" id="PR00033">
    <property type="entry name" value="HTHASNC"/>
</dbReference>
<evidence type="ECO:0000313" key="5">
    <source>
        <dbReference type="EMBL" id="MDX6188792.1"/>
    </source>
</evidence>
<dbReference type="PANTHER" id="PTHR30154">
    <property type="entry name" value="LEUCINE-RESPONSIVE REGULATORY PROTEIN"/>
    <property type="match status" value="1"/>
</dbReference>
<dbReference type="InterPro" id="IPR011008">
    <property type="entry name" value="Dimeric_a/b-barrel"/>
</dbReference>
<dbReference type="InterPro" id="IPR036388">
    <property type="entry name" value="WH-like_DNA-bd_sf"/>
</dbReference>
<evidence type="ECO:0000256" key="2">
    <source>
        <dbReference type="ARBA" id="ARBA00023125"/>
    </source>
</evidence>
<dbReference type="InterPro" id="IPR000485">
    <property type="entry name" value="AsnC-type_HTH_dom"/>
</dbReference>
<sequence length="153" mass="17644">MEELNKQEIELLRILQKNSRFDITDLTEKLNMSRTSVYERIKKLENEGYISNYVALINPKKVGLNFTVIINVSLISQRLEFVEEFSKQVGELEEVVEGYVTGGIFDYVLKVVVKDPEAFNDFIVKKLSIIPNISKVQSSFVMSYIKQSTALHF</sequence>
<dbReference type="Pfam" id="PF13412">
    <property type="entry name" value="HTH_24"/>
    <property type="match status" value="1"/>
</dbReference>
<keyword evidence="2" id="KW-0238">DNA-binding</keyword>
<evidence type="ECO:0000256" key="3">
    <source>
        <dbReference type="ARBA" id="ARBA00023163"/>
    </source>
</evidence>
<dbReference type="SUPFAM" id="SSF46785">
    <property type="entry name" value="Winged helix' DNA-binding domain"/>
    <property type="match status" value="1"/>
</dbReference>
<dbReference type="CDD" id="cd00090">
    <property type="entry name" value="HTH_ARSR"/>
    <property type="match status" value="1"/>
</dbReference>
<evidence type="ECO:0000313" key="6">
    <source>
        <dbReference type="Proteomes" id="UP001273350"/>
    </source>
</evidence>
<keyword evidence="1" id="KW-0805">Transcription regulation</keyword>
<organism evidence="5 6">
    <name type="scientific">Flavobacterium cupriresistens</name>
    <dbReference type="NCBI Taxonomy" id="2893885"/>
    <lineage>
        <taxon>Bacteria</taxon>
        <taxon>Pseudomonadati</taxon>
        <taxon>Bacteroidota</taxon>
        <taxon>Flavobacteriia</taxon>
        <taxon>Flavobacteriales</taxon>
        <taxon>Flavobacteriaceae</taxon>
        <taxon>Flavobacterium</taxon>
    </lineage>
</organism>